<keyword evidence="4" id="KW-0479">Metal-binding</keyword>
<keyword evidence="4" id="KW-0460">Magnesium</keyword>
<comment type="cofactor">
    <cofactor evidence="4">
        <name>Mg(2+)</name>
        <dbReference type="ChEBI" id="CHEBI:18420"/>
    </cofactor>
</comment>
<evidence type="ECO:0000313" key="5">
    <source>
        <dbReference type="EMBL" id="UWX05901.1"/>
    </source>
</evidence>
<dbReference type="InterPro" id="IPR037171">
    <property type="entry name" value="NagB/RpiA_transferase-like"/>
</dbReference>
<gene>
    <name evidence="5" type="ORF">JBF11_00795</name>
</gene>
<dbReference type="InterPro" id="IPR002698">
    <property type="entry name" value="FTHF_cligase"/>
</dbReference>
<reference evidence="5" key="1">
    <citation type="submission" date="2020-12" db="EMBL/GenBank/DDBJ databases">
        <title>Taurinivorans muris gen. nov., sp. nov., fundamental and realized metabolic niche of a ubiquitous sulfidogenic bacterium in the murine intestine.</title>
        <authorList>
            <person name="Ye H."/>
            <person name="Hanson B.T."/>
            <person name="Loy A."/>
        </authorList>
    </citation>
    <scope>NUCLEOTIDE SEQUENCE</scope>
    <source>
        <strain evidence="5">LT0009</strain>
    </source>
</reference>
<organism evidence="5 6">
    <name type="scientific">Taurinivorans muris</name>
    <dbReference type="NCBI Taxonomy" id="2787751"/>
    <lineage>
        <taxon>Bacteria</taxon>
        <taxon>Pseudomonadati</taxon>
        <taxon>Thermodesulfobacteriota</taxon>
        <taxon>Desulfovibrionia</taxon>
        <taxon>Desulfovibrionales</taxon>
        <taxon>Desulfovibrionaceae</taxon>
        <taxon>Taurinivorans</taxon>
    </lineage>
</organism>
<dbReference type="PANTHER" id="PTHR23407">
    <property type="entry name" value="ATPASE INHIBITOR/5-FORMYLTETRAHYDROFOLATE CYCLO-LIGASE"/>
    <property type="match status" value="1"/>
</dbReference>
<dbReference type="PIRSF" id="PIRSF006806">
    <property type="entry name" value="FTHF_cligase"/>
    <property type="match status" value="1"/>
</dbReference>
<comment type="similarity">
    <text evidence="1 4">Belongs to the 5-formyltetrahydrofolate cyclo-ligase family.</text>
</comment>
<proteinExistence type="inferred from homology"/>
<evidence type="ECO:0000256" key="1">
    <source>
        <dbReference type="ARBA" id="ARBA00010638"/>
    </source>
</evidence>
<dbReference type="RefSeq" id="WP_334315492.1">
    <property type="nucleotide sequence ID" value="NZ_CP065938.1"/>
</dbReference>
<dbReference type="EMBL" id="CP065938">
    <property type="protein sequence ID" value="UWX05901.1"/>
    <property type="molecule type" value="Genomic_DNA"/>
</dbReference>
<comment type="catalytic activity">
    <reaction evidence="4">
        <text>(6S)-5-formyl-5,6,7,8-tetrahydrofolate + ATP = (6R)-5,10-methenyltetrahydrofolate + ADP + phosphate</text>
        <dbReference type="Rhea" id="RHEA:10488"/>
        <dbReference type="ChEBI" id="CHEBI:30616"/>
        <dbReference type="ChEBI" id="CHEBI:43474"/>
        <dbReference type="ChEBI" id="CHEBI:57455"/>
        <dbReference type="ChEBI" id="CHEBI:57457"/>
        <dbReference type="ChEBI" id="CHEBI:456216"/>
        <dbReference type="EC" id="6.3.3.2"/>
    </reaction>
</comment>
<dbReference type="Gene3D" id="3.40.50.10420">
    <property type="entry name" value="NagB/RpiA/CoA transferase-like"/>
    <property type="match status" value="1"/>
</dbReference>
<dbReference type="NCBIfam" id="TIGR02727">
    <property type="entry name" value="MTHFS_bact"/>
    <property type="match status" value="1"/>
</dbReference>
<protein>
    <recommendedName>
        <fullName evidence="4">5-formyltetrahydrofolate cyclo-ligase</fullName>
        <ecNumber evidence="4">6.3.3.2</ecNumber>
    </recommendedName>
</protein>
<keyword evidence="2 4" id="KW-0547">Nucleotide-binding</keyword>
<dbReference type="SUPFAM" id="SSF100950">
    <property type="entry name" value="NagB/RpiA/CoA transferase-like"/>
    <property type="match status" value="1"/>
</dbReference>
<accession>A0ABY5Y321</accession>
<dbReference type="Proteomes" id="UP001058120">
    <property type="component" value="Chromosome"/>
</dbReference>
<dbReference type="GO" id="GO:0030272">
    <property type="term" value="F:5-formyltetrahydrofolate cyclo-ligase activity"/>
    <property type="evidence" value="ECO:0007669"/>
    <property type="project" value="UniProtKB-EC"/>
</dbReference>
<sequence>MDKNTLRKHMDEQRSTLYKNNNFNELCLKVQNHVLKHPLFLSAKNICTYAPAKSEIDVNSISQTAWEQNKAVYYPRCSKTQKGIMHFYLCNNFSELEKGAYGILEPKKSCPICSEDTLNSPDTLILVPALSYSPKGCRLGYGQGFYDRFLAKIPQAGSFGITFTALLSNEIPADPWDLPVQYLVTEEGIQKIQI</sequence>
<dbReference type="PANTHER" id="PTHR23407:SF1">
    <property type="entry name" value="5-FORMYLTETRAHYDROFOLATE CYCLO-LIGASE"/>
    <property type="match status" value="1"/>
</dbReference>
<keyword evidence="5" id="KW-0436">Ligase</keyword>
<evidence type="ECO:0000256" key="3">
    <source>
        <dbReference type="ARBA" id="ARBA00022840"/>
    </source>
</evidence>
<dbReference type="InterPro" id="IPR024185">
    <property type="entry name" value="FTHF_cligase-like_sf"/>
</dbReference>
<keyword evidence="6" id="KW-1185">Reference proteome</keyword>
<evidence type="ECO:0000313" key="6">
    <source>
        <dbReference type="Proteomes" id="UP001058120"/>
    </source>
</evidence>
<evidence type="ECO:0000256" key="2">
    <source>
        <dbReference type="ARBA" id="ARBA00022741"/>
    </source>
</evidence>
<dbReference type="Pfam" id="PF01812">
    <property type="entry name" value="5-FTHF_cyc-lig"/>
    <property type="match status" value="1"/>
</dbReference>
<evidence type="ECO:0000256" key="4">
    <source>
        <dbReference type="RuleBase" id="RU361279"/>
    </source>
</evidence>
<name>A0ABY5Y321_9BACT</name>
<keyword evidence="3 4" id="KW-0067">ATP-binding</keyword>
<dbReference type="EC" id="6.3.3.2" evidence="4"/>